<keyword evidence="8" id="KW-1185">Reference proteome</keyword>
<proteinExistence type="predicted"/>
<protein>
    <recommendedName>
        <fullName evidence="6">RING-type domain-containing protein</fullName>
    </recommendedName>
</protein>
<dbReference type="GO" id="GO:0008270">
    <property type="term" value="F:zinc ion binding"/>
    <property type="evidence" value="ECO:0007669"/>
    <property type="project" value="UniProtKB-KW"/>
</dbReference>
<dbReference type="InterPro" id="IPR013083">
    <property type="entry name" value="Znf_RING/FYVE/PHD"/>
</dbReference>
<evidence type="ECO:0000313" key="8">
    <source>
        <dbReference type="Proteomes" id="UP000323000"/>
    </source>
</evidence>
<reference evidence="8" key="1">
    <citation type="journal article" date="2019" name="Gigascience">
        <title>De novo genome assembly of the endangered Acer yangbiense, a plant species with extremely small populations endemic to Yunnan Province, China.</title>
        <authorList>
            <person name="Yang J."/>
            <person name="Wariss H.M."/>
            <person name="Tao L."/>
            <person name="Zhang R."/>
            <person name="Yun Q."/>
            <person name="Hollingsworth P."/>
            <person name="Dao Z."/>
            <person name="Luo G."/>
            <person name="Guo H."/>
            <person name="Ma Y."/>
            <person name="Sun W."/>
        </authorList>
    </citation>
    <scope>NUCLEOTIDE SEQUENCE [LARGE SCALE GENOMIC DNA]</scope>
    <source>
        <strain evidence="8">cv. Malutang</strain>
    </source>
</reference>
<dbReference type="PANTHER" id="PTHR47258:SF1">
    <property type="entry name" value="E3 UBIQUITIN-PROTEIN LIGASE XERICO-RELATED"/>
    <property type="match status" value="1"/>
</dbReference>
<dbReference type="Gene3D" id="3.30.40.10">
    <property type="entry name" value="Zinc/RING finger domain, C3HC4 (zinc finger)"/>
    <property type="match status" value="1"/>
</dbReference>
<keyword evidence="2 4" id="KW-0863">Zinc-finger</keyword>
<evidence type="ECO:0000256" key="2">
    <source>
        <dbReference type="ARBA" id="ARBA00022771"/>
    </source>
</evidence>
<dbReference type="Proteomes" id="UP000323000">
    <property type="component" value="Chromosome 8"/>
</dbReference>
<dbReference type="PANTHER" id="PTHR47258">
    <property type="match status" value="1"/>
</dbReference>
<feature type="domain" description="RING-type" evidence="6">
    <location>
        <begin position="420"/>
        <end position="462"/>
    </location>
</feature>
<dbReference type="SMART" id="SM00744">
    <property type="entry name" value="RINGv"/>
    <property type="match status" value="1"/>
</dbReference>
<sequence>MRSSRQVDRWPHRKEEVRLRSNLVSASVLILIPISLKCPGLIKVAAGRESFNVSVLEDTVPISDSTILRWLGLDRMDLNGVSSFESENSKVRQGGGADLSTAIIAVARNIETTQKSSSGCIADRPILTKGLQVPRETTGNKEALVFNEDDWSSSSEESDRGHHLISTKGRGESVLVDPNKVLDSNIVIDFGCGLVQNGGMGLSLEVALNNQRSPHFLRTGSYKEAHVEAYLGASSRTVIAEENLSNSGNSVSHVSETQVEVSNMEYDLLSGHEASRKKKRAKNDSLMVSARKSHGMKTRKDRSLVLEFDGGGANLIVRRSQSKGRWNLEVEMEMAKVLEKGDELGYINGQMWKLKSIMWSYMVEITTHVKWGCEFLIENSFFYHRTTDVNNNVPELCQKLKIRQQRKVCSTTEEEEVVECAVCLNIIEEEEEIRELRCDHLFHSACLDRWVGYKHVTCPLCRVPLFSPIMEYFGTQLVVFQNFTSFTSTQRDTWWLSLCLNSPDQTHPIAWHQIDEILMSSRYELHILFCMEILQSEVGASIEELMKQKFVKQICLLLEAIQCHLQGGFFGDWSLDNYVGKIIKSRTLVKEVEDDQVMVPATFSFVPFVDLEKYKDCLPKLIDYEFVEVVAFK</sequence>
<dbReference type="AlphaFoldDB" id="A0A5C7HKA0"/>
<dbReference type="Pfam" id="PF13639">
    <property type="entry name" value="zf-RING_2"/>
    <property type="match status" value="1"/>
</dbReference>
<evidence type="ECO:0000256" key="4">
    <source>
        <dbReference type="PROSITE-ProRule" id="PRU00175"/>
    </source>
</evidence>
<name>A0A5C7HKA0_9ROSI</name>
<dbReference type="InterPro" id="IPR044249">
    <property type="entry name" value="XERICO-like"/>
</dbReference>
<dbReference type="SMART" id="SM00184">
    <property type="entry name" value="RING"/>
    <property type="match status" value="1"/>
</dbReference>
<dbReference type="SUPFAM" id="SSF57850">
    <property type="entry name" value="RING/U-box"/>
    <property type="match status" value="1"/>
</dbReference>
<dbReference type="InterPro" id="IPR001841">
    <property type="entry name" value="Znf_RING"/>
</dbReference>
<dbReference type="InterPro" id="IPR011016">
    <property type="entry name" value="Znf_RING-CH"/>
</dbReference>
<feature type="region of interest" description="Disordered" evidence="5">
    <location>
        <begin position="273"/>
        <end position="293"/>
    </location>
</feature>
<dbReference type="PROSITE" id="PS50089">
    <property type="entry name" value="ZF_RING_2"/>
    <property type="match status" value="1"/>
</dbReference>
<evidence type="ECO:0000259" key="6">
    <source>
        <dbReference type="PROSITE" id="PS50089"/>
    </source>
</evidence>
<comment type="caution">
    <text evidence="7">The sequence shown here is derived from an EMBL/GenBank/DDBJ whole genome shotgun (WGS) entry which is preliminary data.</text>
</comment>
<keyword evidence="3" id="KW-0862">Zinc</keyword>
<dbReference type="EMBL" id="VAHF01000008">
    <property type="protein sequence ID" value="TXG56752.1"/>
    <property type="molecule type" value="Genomic_DNA"/>
</dbReference>
<evidence type="ECO:0000313" key="7">
    <source>
        <dbReference type="EMBL" id="TXG56752.1"/>
    </source>
</evidence>
<keyword evidence="1" id="KW-0479">Metal-binding</keyword>
<organism evidence="7 8">
    <name type="scientific">Acer yangbiense</name>
    <dbReference type="NCBI Taxonomy" id="1000413"/>
    <lineage>
        <taxon>Eukaryota</taxon>
        <taxon>Viridiplantae</taxon>
        <taxon>Streptophyta</taxon>
        <taxon>Embryophyta</taxon>
        <taxon>Tracheophyta</taxon>
        <taxon>Spermatophyta</taxon>
        <taxon>Magnoliopsida</taxon>
        <taxon>eudicotyledons</taxon>
        <taxon>Gunneridae</taxon>
        <taxon>Pentapetalae</taxon>
        <taxon>rosids</taxon>
        <taxon>malvids</taxon>
        <taxon>Sapindales</taxon>
        <taxon>Sapindaceae</taxon>
        <taxon>Hippocastanoideae</taxon>
        <taxon>Acereae</taxon>
        <taxon>Acer</taxon>
    </lineage>
</organism>
<evidence type="ECO:0000256" key="5">
    <source>
        <dbReference type="SAM" id="MobiDB-lite"/>
    </source>
</evidence>
<accession>A0A5C7HKA0</accession>
<evidence type="ECO:0000256" key="1">
    <source>
        <dbReference type="ARBA" id="ARBA00022723"/>
    </source>
</evidence>
<gene>
    <name evidence="7" type="ORF">EZV62_018065</name>
</gene>
<evidence type="ECO:0000256" key="3">
    <source>
        <dbReference type="ARBA" id="ARBA00022833"/>
    </source>
</evidence>
<dbReference type="OrthoDB" id="9984778at2759"/>